<evidence type="ECO:0000256" key="1">
    <source>
        <dbReference type="ARBA" id="ARBA00022679"/>
    </source>
</evidence>
<dbReference type="GO" id="GO:0004674">
    <property type="term" value="F:protein serine/threonine kinase activity"/>
    <property type="evidence" value="ECO:0007669"/>
    <property type="project" value="UniProtKB-KW"/>
</dbReference>
<feature type="transmembrane region" description="Helical" evidence="6">
    <location>
        <begin position="21"/>
        <end position="39"/>
    </location>
</feature>
<evidence type="ECO:0000256" key="2">
    <source>
        <dbReference type="ARBA" id="ARBA00022741"/>
    </source>
</evidence>
<feature type="domain" description="Protein kinase" evidence="7">
    <location>
        <begin position="219"/>
        <end position="491"/>
    </location>
</feature>
<feature type="transmembrane region" description="Helical" evidence="6">
    <location>
        <begin position="186"/>
        <end position="206"/>
    </location>
</feature>
<organism evidence="8 9">
    <name type="scientific">Pendulispora rubella</name>
    <dbReference type="NCBI Taxonomy" id="2741070"/>
    <lineage>
        <taxon>Bacteria</taxon>
        <taxon>Pseudomonadati</taxon>
        <taxon>Myxococcota</taxon>
        <taxon>Myxococcia</taxon>
        <taxon>Myxococcales</taxon>
        <taxon>Sorangiineae</taxon>
        <taxon>Pendulisporaceae</taxon>
        <taxon>Pendulispora</taxon>
    </lineage>
</organism>
<dbReference type="PANTHER" id="PTHR43289:SF6">
    <property type="entry name" value="SERINE_THREONINE-PROTEIN KINASE NEKL-3"/>
    <property type="match status" value="1"/>
</dbReference>
<evidence type="ECO:0000256" key="3">
    <source>
        <dbReference type="ARBA" id="ARBA00022777"/>
    </source>
</evidence>
<keyword evidence="6" id="KW-0812">Transmembrane</keyword>
<feature type="transmembrane region" description="Helical" evidence="6">
    <location>
        <begin position="144"/>
        <end position="166"/>
    </location>
</feature>
<evidence type="ECO:0000256" key="5">
    <source>
        <dbReference type="PROSITE-ProRule" id="PRU10141"/>
    </source>
</evidence>
<proteinExistence type="predicted"/>
<keyword evidence="8" id="KW-0723">Serine/threonine-protein kinase</keyword>
<keyword evidence="6" id="KW-1133">Transmembrane helix</keyword>
<dbReference type="Gene3D" id="3.30.200.20">
    <property type="entry name" value="Phosphorylase Kinase, domain 1"/>
    <property type="match status" value="1"/>
</dbReference>
<dbReference type="InterPro" id="IPR000719">
    <property type="entry name" value="Prot_kinase_dom"/>
</dbReference>
<dbReference type="Proteomes" id="UP001374803">
    <property type="component" value="Chromosome"/>
</dbReference>
<dbReference type="SMART" id="SM00220">
    <property type="entry name" value="S_TKc"/>
    <property type="match status" value="1"/>
</dbReference>
<dbReference type="EMBL" id="CP089983">
    <property type="protein sequence ID" value="WXB06967.1"/>
    <property type="molecule type" value="Genomic_DNA"/>
</dbReference>
<dbReference type="SUPFAM" id="SSF56112">
    <property type="entry name" value="Protein kinase-like (PK-like)"/>
    <property type="match status" value="1"/>
</dbReference>
<keyword evidence="4 5" id="KW-0067">ATP-binding</keyword>
<name>A0ABZ2L7Q9_9BACT</name>
<feature type="transmembrane region" description="Helical" evidence="6">
    <location>
        <begin position="120"/>
        <end position="137"/>
    </location>
</feature>
<accession>A0ABZ2L7Q9</accession>
<keyword evidence="9" id="KW-1185">Reference proteome</keyword>
<evidence type="ECO:0000313" key="9">
    <source>
        <dbReference type="Proteomes" id="UP001374803"/>
    </source>
</evidence>
<dbReference type="Pfam" id="PF00069">
    <property type="entry name" value="Pkinase"/>
    <property type="match status" value="1"/>
</dbReference>
<keyword evidence="1" id="KW-0808">Transferase</keyword>
<feature type="transmembrane region" description="Helical" evidence="6">
    <location>
        <begin position="51"/>
        <end position="69"/>
    </location>
</feature>
<dbReference type="PANTHER" id="PTHR43289">
    <property type="entry name" value="MITOGEN-ACTIVATED PROTEIN KINASE KINASE KINASE 20-RELATED"/>
    <property type="match status" value="1"/>
</dbReference>
<keyword evidence="3 8" id="KW-0418">Kinase</keyword>
<evidence type="ECO:0000259" key="7">
    <source>
        <dbReference type="PROSITE" id="PS50011"/>
    </source>
</evidence>
<evidence type="ECO:0000256" key="6">
    <source>
        <dbReference type="SAM" id="Phobius"/>
    </source>
</evidence>
<dbReference type="PROSITE" id="PS00107">
    <property type="entry name" value="PROTEIN_KINASE_ATP"/>
    <property type="match status" value="1"/>
</dbReference>
<dbReference type="InterPro" id="IPR011009">
    <property type="entry name" value="Kinase-like_dom_sf"/>
</dbReference>
<dbReference type="PROSITE" id="PS50011">
    <property type="entry name" value="PROTEIN_KINASE_DOM"/>
    <property type="match status" value="1"/>
</dbReference>
<dbReference type="CDD" id="cd14014">
    <property type="entry name" value="STKc_PknB_like"/>
    <property type="match status" value="1"/>
</dbReference>
<feature type="binding site" evidence="5">
    <location>
        <position position="248"/>
    </location>
    <ligand>
        <name>ATP</name>
        <dbReference type="ChEBI" id="CHEBI:30616"/>
    </ligand>
</feature>
<keyword evidence="6" id="KW-0472">Membrane</keyword>
<feature type="transmembrane region" description="Helical" evidence="6">
    <location>
        <begin position="81"/>
        <end position="100"/>
    </location>
</feature>
<evidence type="ECO:0000256" key="4">
    <source>
        <dbReference type="ARBA" id="ARBA00022840"/>
    </source>
</evidence>
<dbReference type="Gene3D" id="1.10.510.10">
    <property type="entry name" value="Transferase(Phosphotransferase) domain 1"/>
    <property type="match status" value="1"/>
</dbReference>
<sequence length="547" mass="59403">MIRDNEQSLAFLQRRIGQFGLVVGLFDVLAMIVRGMKWIPSSLADVQDVVAWAAHVAACVPLLAIWWIARGRPRSLRFLRCLEAIGILVSTLALSAMGYALTLSGGVTPGREHGPTAGQYIVLLALNYIVMARAVFIPSSPRRTLWLTGVSAAGLFLSASPLLNVATHDVFGAKASPYFGTMMGIFAWWLMTTCLATLATSTIYGLRLQVREALQCGEYTLEEKIGEGGMGVVYRARHGMLRRPTAVKLLPASASTAPRIARFEDEVQHTARLSHPNTVTIFDYGRTPEGIFYYAMELLDGETVQDTIDATGPMPPERVAKILMQIAGALDEAHSVGSVHRDVKPSNVVLCNQGGLFDFVKVLDFGLAESFEREGKPSQSHLGIVGTPLYLAPEGVLNPAVVGPPADVYALGGIGYFMLTGEPVFPGKSILEIGSRHLHAVARRPSERSPFPVPEALENLLLRCLAKAEEERPTAASVVRELASVAVQAWSAGDAAAWWQEHRTRVHAQRKQSDANLTPGLTVRRGQLSTASIVRGHLERTSNQRKS</sequence>
<evidence type="ECO:0000313" key="8">
    <source>
        <dbReference type="EMBL" id="WXB06967.1"/>
    </source>
</evidence>
<dbReference type="InterPro" id="IPR017441">
    <property type="entry name" value="Protein_kinase_ATP_BS"/>
</dbReference>
<keyword evidence="2 5" id="KW-0547">Nucleotide-binding</keyword>
<dbReference type="RefSeq" id="WP_394836627.1">
    <property type="nucleotide sequence ID" value="NZ_CP089929.1"/>
</dbReference>
<protein>
    <submittedName>
        <fullName evidence="8">Serine/threonine protein kinase</fullName>
    </submittedName>
</protein>
<reference evidence="8" key="1">
    <citation type="submission" date="2021-12" db="EMBL/GenBank/DDBJ databases">
        <title>Discovery of the Pendulisporaceae a myxobacterial family with distinct sporulation behavior and unique specialized metabolism.</title>
        <authorList>
            <person name="Garcia R."/>
            <person name="Popoff A."/>
            <person name="Bader C.D."/>
            <person name="Loehr J."/>
            <person name="Walesch S."/>
            <person name="Walt C."/>
            <person name="Boldt J."/>
            <person name="Bunk B."/>
            <person name="Haeckl F.J.F.P.J."/>
            <person name="Gunesch A.P."/>
            <person name="Birkelbach J."/>
            <person name="Nuebel U."/>
            <person name="Pietschmann T."/>
            <person name="Bach T."/>
            <person name="Mueller R."/>
        </authorList>
    </citation>
    <scope>NUCLEOTIDE SEQUENCE</scope>
    <source>
        <strain evidence="8">MSr11367</strain>
    </source>
</reference>
<gene>
    <name evidence="8" type="ORF">LVJ94_06920</name>
</gene>